<dbReference type="EMBL" id="KQ030681">
    <property type="protein sequence ID" value="KJZ69769.1"/>
    <property type="molecule type" value="Genomic_DNA"/>
</dbReference>
<dbReference type="PROSITE" id="PS00086">
    <property type="entry name" value="CYTOCHROME_P450"/>
    <property type="match status" value="1"/>
</dbReference>
<accession>A0A0F8A1W0</accession>
<keyword evidence="10" id="KW-1133">Transmembrane helix</keyword>
<gene>
    <name evidence="11" type="ORF">HIM_10852</name>
</gene>
<evidence type="ECO:0000256" key="2">
    <source>
        <dbReference type="ARBA" id="ARBA00010617"/>
    </source>
</evidence>
<evidence type="ECO:0000313" key="12">
    <source>
        <dbReference type="Proteomes" id="UP000054481"/>
    </source>
</evidence>
<feature type="transmembrane region" description="Helical" evidence="10">
    <location>
        <begin position="12"/>
        <end position="31"/>
    </location>
</feature>
<dbReference type="GO" id="GO:0016705">
    <property type="term" value="F:oxidoreductase activity, acting on paired donors, with incorporation or reduction of molecular oxygen"/>
    <property type="evidence" value="ECO:0007669"/>
    <property type="project" value="InterPro"/>
</dbReference>
<protein>
    <recommendedName>
        <fullName evidence="13">Trichodiene oxygenase</fullName>
    </recommendedName>
</protein>
<dbReference type="PANTHER" id="PTHR24305:SF157">
    <property type="entry name" value="N-ACETYLTRYPTOPHAN 6-HYDROXYLASE IVOC-RELATED"/>
    <property type="match status" value="1"/>
</dbReference>
<keyword evidence="10" id="KW-0812">Transmembrane</keyword>
<dbReference type="InterPro" id="IPR036396">
    <property type="entry name" value="Cyt_P450_sf"/>
</dbReference>
<comment type="cofactor">
    <cofactor evidence="1 8">
        <name>heme</name>
        <dbReference type="ChEBI" id="CHEBI:30413"/>
    </cofactor>
</comment>
<dbReference type="PANTHER" id="PTHR24305">
    <property type="entry name" value="CYTOCHROME P450"/>
    <property type="match status" value="1"/>
</dbReference>
<dbReference type="Pfam" id="PF00067">
    <property type="entry name" value="p450"/>
    <property type="match status" value="1"/>
</dbReference>
<evidence type="ECO:0000256" key="4">
    <source>
        <dbReference type="ARBA" id="ARBA00022723"/>
    </source>
</evidence>
<comment type="similarity">
    <text evidence="2 9">Belongs to the cytochrome P450 family.</text>
</comment>
<evidence type="ECO:0000313" key="11">
    <source>
        <dbReference type="EMBL" id="KJZ69769.1"/>
    </source>
</evidence>
<dbReference type="SUPFAM" id="SSF48264">
    <property type="entry name" value="Cytochrome P450"/>
    <property type="match status" value="1"/>
</dbReference>
<evidence type="ECO:0000256" key="5">
    <source>
        <dbReference type="ARBA" id="ARBA00023002"/>
    </source>
</evidence>
<keyword evidence="7 9" id="KW-0503">Monooxygenase</keyword>
<dbReference type="InterPro" id="IPR050121">
    <property type="entry name" value="Cytochrome_P450_monoxygenase"/>
</dbReference>
<evidence type="ECO:0000256" key="3">
    <source>
        <dbReference type="ARBA" id="ARBA00022617"/>
    </source>
</evidence>
<keyword evidence="6 8" id="KW-0408">Iron</keyword>
<keyword evidence="3 8" id="KW-0349">Heme</keyword>
<dbReference type="InterPro" id="IPR002401">
    <property type="entry name" value="Cyt_P450_E_grp-I"/>
</dbReference>
<keyword evidence="5 9" id="KW-0560">Oxidoreductase</keyword>
<name>A0A0F8A1W0_9HYPO</name>
<evidence type="ECO:0000256" key="7">
    <source>
        <dbReference type="ARBA" id="ARBA00023033"/>
    </source>
</evidence>
<keyword evidence="12" id="KW-1185">Reference proteome</keyword>
<dbReference type="GO" id="GO:0005506">
    <property type="term" value="F:iron ion binding"/>
    <property type="evidence" value="ECO:0007669"/>
    <property type="project" value="InterPro"/>
</dbReference>
<dbReference type="Proteomes" id="UP000054481">
    <property type="component" value="Unassembled WGS sequence"/>
</dbReference>
<keyword evidence="4 8" id="KW-0479">Metal-binding</keyword>
<dbReference type="OrthoDB" id="3945418at2759"/>
<dbReference type="InterPro" id="IPR001128">
    <property type="entry name" value="Cyt_P450"/>
</dbReference>
<organism evidence="11 12">
    <name type="scientific">Hirsutella minnesotensis 3608</name>
    <dbReference type="NCBI Taxonomy" id="1043627"/>
    <lineage>
        <taxon>Eukaryota</taxon>
        <taxon>Fungi</taxon>
        <taxon>Dikarya</taxon>
        <taxon>Ascomycota</taxon>
        <taxon>Pezizomycotina</taxon>
        <taxon>Sordariomycetes</taxon>
        <taxon>Hypocreomycetidae</taxon>
        <taxon>Hypocreales</taxon>
        <taxon>Ophiocordycipitaceae</taxon>
        <taxon>Hirsutella</taxon>
    </lineage>
</organism>
<dbReference type="PRINTS" id="PR00385">
    <property type="entry name" value="P450"/>
</dbReference>
<dbReference type="GO" id="GO:0020037">
    <property type="term" value="F:heme binding"/>
    <property type="evidence" value="ECO:0007669"/>
    <property type="project" value="InterPro"/>
</dbReference>
<dbReference type="AlphaFoldDB" id="A0A0F8A1W0"/>
<dbReference type="CDD" id="cd11062">
    <property type="entry name" value="CYP58-like"/>
    <property type="match status" value="1"/>
</dbReference>
<evidence type="ECO:0008006" key="13">
    <source>
        <dbReference type="Google" id="ProtNLM"/>
    </source>
</evidence>
<feature type="binding site" description="axial binding residue" evidence="8">
    <location>
        <position position="452"/>
    </location>
    <ligand>
        <name>heme</name>
        <dbReference type="ChEBI" id="CHEBI:30413"/>
    </ligand>
    <ligandPart>
        <name>Fe</name>
        <dbReference type="ChEBI" id="CHEBI:18248"/>
    </ligandPart>
</feature>
<evidence type="ECO:0000256" key="1">
    <source>
        <dbReference type="ARBA" id="ARBA00001971"/>
    </source>
</evidence>
<dbReference type="Gene3D" id="1.10.630.10">
    <property type="entry name" value="Cytochrome P450"/>
    <property type="match status" value="1"/>
</dbReference>
<proteinExistence type="inferred from homology"/>
<sequence length="514" mass="58081">MESISLEFLWKAAAVTAAIYLVTVAVYRLFFHPLARFPGPKLAAITRWYEGYYDVVQDGQYTFRIAEMHRKYGPIVRISPDELHVIDSAYFEKLFRYEGRWNKYPWAIDSQNAHGAIIFTADHDQHKARRQPLNTYFSKARVASRQGMVRSKVAKLETRIANDYADKGRVIDVGAAISAFVRDVSTDFVLGKDYGNLDQDDFGVGMTLFMQGGGKMWRLTKHFPWYGPLMLSIPKDFLIKNADPDTANYMRYAKASGEETERLLRAANSSSDDNSEPATIVHEIVKSRLPAEDKTATRVFADVTTVTGAGFESTASVLRLLVYNVYTKPDILRRLRAELAQAAASSHTGIAGVELSALEQLPYLTAVILEAMRLSPALGTRLQRIAPDRDLVYDKWVIPAGTPVGMTTMFMHTDEKIYPKAQRFDPERWIDPQAQKKAEKVYAPFSRGGRICLGMYLAWADMYFLVSTLVQRFDFDFSNTKVDHFEFVSDQFIIGTRGKAILEGLVTSRKDEGS</sequence>
<dbReference type="PRINTS" id="PR00463">
    <property type="entry name" value="EP450I"/>
</dbReference>
<keyword evidence="10" id="KW-0472">Membrane</keyword>
<evidence type="ECO:0000256" key="8">
    <source>
        <dbReference type="PIRSR" id="PIRSR602401-1"/>
    </source>
</evidence>
<reference evidence="11 12" key="1">
    <citation type="journal article" date="2014" name="Genome Biol. Evol.">
        <title>Comparative genomics and transcriptomics analyses reveal divergent lifestyle features of nematode endoparasitic fungus Hirsutella minnesotensis.</title>
        <authorList>
            <person name="Lai Y."/>
            <person name="Liu K."/>
            <person name="Zhang X."/>
            <person name="Zhang X."/>
            <person name="Li K."/>
            <person name="Wang N."/>
            <person name="Shu C."/>
            <person name="Wu Y."/>
            <person name="Wang C."/>
            <person name="Bushley K.E."/>
            <person name="Xiang M."/>
            <person name="Liu X."/>
        </authorList>
    </citation>
    <scope>NUCLEOTIDE SEQUENCE [LARGE SCALE GENOMIC DNA]</scope>
    <source>
        <strain evidence="11 12">3608</strain>
    </source>
</reference>
<evidence type="ECO:0000256" key="6">
    <source>
        <dbReference type="ARBA" id="ARBA00023004"/>
    </source>
</evidence>
<evidence type="ECO:0000256" key="10">
    <source>
        <dbReference type="SAM" id="Phobius"/>
    </source>
</evidence>
<evidence type="ECO:0000256" key="9">
    <source>
        <dbReference type="RuleBase" id="RU000461"/>
    </source>
</evidence>
<dbReference type="GO" id="GO:0004497">
    <property type="term" value="F:monooxygenase activity"/>
    <property type="evidence" value="ECO:0007669"/>
    <property type="project" value="UniProtKB-KW"/>
</dbReference>
<dbReference type="InterPro" id="IPR017972">
    <property type="entry name" value="Cyt_P450_CS"/>
</dbReference>